<proteinExistence type="predicted"/>
<evidence type="ECO:0000313" key="3">
    <source>
        <dbReference type="EMBL" id="MST57098.1"/>
    </source>
</evidence>
<dbReference type="Proteomes" id="UP000476055">
    <property type="component" value="Unassembled WGS sequence"/>
</dbReference>
<evidence type="ECO:0008006" key="5">
    <source>
        <dbReference type="Google" id="ProtNLM"/>
    </source>
</evidence>
<sequence length="202" mass="21883">MKLKYYLRGLGIGMIVTALILGISFSHRQGQETQILTDDQIRERAEQLGMVDSSELTLTALQNSVQQQAQENTEKTEASPEPETEEAMTTTSEPETTVAPENTMEPETTVAPENTMEPEATPQPETIVASEAAQTVTVTVKKGASSGSVSSRLQEAGLVEDAKTFDNYLCNNGYSRSINPGTYEIVPGTSEEEIAKIITGKH</sequence>
<organism evidence="3 4">
    <name type="scientific">Waltera intestinalis</name>
    <dbReference type="NCBI Taxonomy" id="2606635"/>
    <lineage>
        <taxon>Bacteria</taxon>
        <taxon>Bacillati</taxon>
        <taxon>Bacillota</taxon>
        <taxon>Clostridia</taxon>
        <taxon>Lachnospirales</taxon>
        <taxon>Lachnospiraceae</taxon>
        <taxon>Waltera</taxon>
    </lineage>
</organism>
<comment type="caution">
    <text evidence="3">The sequence shown here is derived from an EMBL/GenBank/DDBJ whole genome shotgun (WGS) entry which is preliminary data.</text>
</comment>
<evidence type="ECO:0000313" key="4">
    <source>
        <dbReference type="Proteomes" id="UP000476055"/>
    </source>
</evidence>
<keyword evidence="4" id="KW-1185">Reference proteome</keyword>
<keyword evidence="2" id="KW-0472">Membrane</keyword>
<dbReference type="Gene3D" id="3.30.1490.480">
    <property type="entry name" value="Endolytic murein transglycosylase"/>
    <property type="match status" value="1"/>
</dbReference>
<name>A0A6L5YGM9_9FIRM</name>
<keyword evidence="2" id="KW-0812">Transmembrane</keyword>
<feature type="region of interest" description="Disordered" evidence="1">
    <location>
        <begin position="64"/>
        <end position="107"/>
    </location>
</feature>
<gene>
    <name evidence="3" type="ORF">FYJ59_02350</name>
</gene>
<dbReference type="AlphaFoldDB" id="A0A6L5YGM9"/>
<evidence type="ECO:0000256" key="1">
    <source>
        <dbReference type="SAM" id="MobiDB-lite"/>
    </source>
</evidence>
<accession>A0A6L5YGM9</accession>
<feature type="compositionally biased region" description="Low complexity" evidence="1">
    <location>
        <begin position="87"/>
        <end position="101"/>
    </location>
</feature>
<protein>
    <recommendedName>
        <fullName evidence="5">YceG-like family protein</fullName>
    </recommendedName>
</protein>
<feature type="transmembrane region" description="Helical" evidence="2">
    <location>
        <begin position="6"/>
        <end position="25"/>
    </location>
</feature>
<reference evidence="3 4" key="1">
    <citation type="submission" date="2019-08" db="EMBL/GenBank/DDBJ databases">
        <title>In-depth cultivation of the pig gut microbiome towards novel bacterial diversity and tailored functional studies.</title>
        <authorList>
            <person name="Wylensek D."/>
            <person name="Hitch T.C.A."/>
            <person name="Clavel T."/>
        </authorList>
    </citation>
    <scope>NUCLEOTIDE SEQUENCE [LARGE SCALE GENOMIC DNA]</scope>
    <source>
        <strain evidence="3 4">WCA3-601-WT-6H</strain>
    </source>
</reference>
<dbReference type="RefSeq" id="WP_154495105.1">
    <property type="nucleotide sequence ID" value="NZ_VUMU01000002.1"/>
</dbReference>
<keyword evidence="2" id="KW-1133">Transmembrane helix</keyword>
<dbReference type="EMBL" id="VUMU01000002">
    <property type="protein sequence ID" value="MST57098.1"/>
    <property type="molecule type" value="Genomic_DNA"/>
</dbReference>
<evidence type="ECO:0000256" key="2">
    <source>
        <dbReference type="SAM" id="Phobius"/>
    </source>
</evidence>